<dbReference type="AlphaFoldDB" id="I0AKE0"/>
<dbReference type="Pfam" id="PF09087">
    <property type="entry name" value="Cyc-maltodext_N"/>
    <property type="match status" value="1"/>
</dbReference>
<evidence type="ECO:0000313" key="4">
    <source>
        <dbReference type="EMBL" id="AFH49447.1"/>
    </source>
</evidence>
<dbReference type="PANTHER" id="PTHR10357">
    <property type="entry name" value="ALPHA-AMYLASE FAMILY MEMBER"/>
    <property type="match status" value="1"/>
</dbReference>
<dbReference type="PANTHER" id="PTHR10357:SF210">
    <property type="entry name" value="MALTODEXTRIN GLUCOSIDASE"/>
    <property type="match status" value="1"/>
</dbReference>
<evidence type="ECO:0000256" key="1">
    <source>
        <dbReference type="ARBA" id="ARBA00022801"/>
    </source>
</evidence>
<evidence type="ECO:0000256" key="2">
    <source>
        <dbReference type="ARBA" id="ARBA00023295"/>
    </source>
</evidence>
<dbReference type="GO" id="GO:0016798">
    <property type="term" value="F:hydrolase activity, acting on glycosyl bonds"/>
    <property type="evidence" value="ECO:0007669"/>
    <property type="project" value="UniProtKB-KW"/>
</dbReference>
<dbReference type="SUPFAM" id="SSF51011">
    <property type="entry name" value="Glycosyl hydrolase domain"/>
    <property type="match status" value="1"/>
</dbReference>
<accession>I0AKE0</accession>
<dbReference type="RefSeq" id="WP_014560598.1">
    <property type="nucleotide sequence ID" value="NC_017464.1"/>
</dbReference>
<dbReference type="SMART" id="SM00642">
    <property type="entry name" value="Aamy"/>
    <property type="match status" value="1"/>
</dbReference>
<keyword evidence="5" id="KW-1185">Reference proteome</keyword>
<dbReference type="GO" id="GO:0005975">
    <property type="term" value="P:carbohydrate metabolic process"/>
    <property type="evidence" value="ECO:0007669"/>
    <property type="project" value="InterPro"/>
</dbReference>
<organism evidence="4 5">
    <name type="scientific">Ignavibacterium album (strain DSM 19864 / JCM 16511 / NBRC 101810 / Mat9-16)</name>
    <dbReference type="NCBI Taxonomy" id="945713"/>
    <lineage>
        <taxon>Bacteria</taxon>
        <taxon>Pseudomonadati</taxon>
        <taxon>Ignavibacteriota</taxon>
        <taxon>Ignavibacteria</taxon>
        <taxon>Ignavibacteriales</taxon>
        <taxon>Ignavibacteriaceae</taxon>
        <taxon>Ignavibacterium</taxon>
    </lineage>
</organism>
<reference evidence="4 5" key="1">
    <citation type="journal article" date="2012" name="Front. Microbiol.">
        <title>Complete genome of Ignavibacterium album, a metabolically versatile, flagellated, facultative anaerobe from the phylum Chlorobi.</title>
        <authorList>
            <person name="Liu Z."/>
            <person name="Frigaard N.-U."/>
            <person name="Vogl K."/>
            <person name="Iino T."/>
            <person name="Ohkuma M."/>
            <person name="Overmann J."/>
            <person name="Bryant D.A."/>
        </authorList>
    </citation>
    <scope>NUCLEOTIDE SEQUENCE [LARGE SCALE GENOMIC DNA]</scope>
    <source>
        <strain evidence="5">DSM 19864 / JCM 16511 / NBRC 101810 / Mat9-16</strain>
    </source>
</reference>
<dbReference type="Proteomes" id="UP000007394">
    <property type="component" value="Chromosome"/>
</dbReference>
<dbReference type="SUPFAM" id="SSF81296">
    <property type="entry name" value="E set domains"/>
    <property type="match status" value="1"/>
</dbReference>
<dbReference type="InterPro" id="IPR006047">
    <property type="entry name" value="GH13_cat_dom"/>
</dbReference>
<dbReference type="InterPro" id="IPR014756">
    <property type="entry name" value="Ig_E-set"/>
</dbReference>
<keyword evidence="2" id="KW-0326">Glycosidase</keyword>
<dbReference type="InterPro" id="IPR017853">
    <property type="entry name" value="GH"/>
</dbReference>
<dbReference type="Gene3D" id="2.60.40.1180">
    <property type="entry name" value="Golgi alpha-mannosidase II"/>
    <property type="match status" value="1"/>
</dbReference>
<sequence length="611" mass="70425">MIKNIFIITFCSLSFLFAQKFDVQRIEPPNWWFGMKTDTVQILLYGKNVGSADIYPSHRGATVIDYHKAESPDYLFIDLLIDNSITDNLNFEIGLATNEYDTVITFPILQREKREKAFQGFNQSDVVYLIMADRFCDGNPDNNNIGDSLDEFTEKDLDGRKGGDIEGIISKLDYLTELGVSAIWITPMLENNMWMSYHGYAATDLFKVDPRFGSNELYKKLVDEAHKKDLKIIMDHVSNHIGINHWWIKDLPFKNWINGEPGNHLPANHNKMTFPDPYSPGESVVLTWNGWFTDYMPDLNQSNPFLKKYLIQNTIWWIEYLGIDGIREDTYPYVNQYYLSDWAKIILNEYPNFNIVGEIWTGEATFLAAYQRNNKFGLKLNSNLPSVTDFALADAFRDFLSGKKGLDGIFNILAMDYIYSEPENLLTFIDNHDIARGLYLANGNINKFKVALTILLTTRGIPKILYGTEIGIVGDDRHGTIRTPFPGGFKFSDHNAFSKCGRTDIENDIFNYTQKLISLRKNFKSLSEGNLIHYYPFNNLYVYFRNLNEETTMIVVNGSDKKQTIDFTSYSEMLSTKSKLIDLMNDYEIIFSNNSKMEIEPLSSKIFLIEK</sequence>
<dbReference type="Pfam" id="PF10438">
    <property type="entry name" value="Cyc-maltodext_C"/>
    <property type="match status" value="1"/>
</dbReference>
<protein>
    <submittedName>
        <fullName evidence="4">Alpha-amylase</fullName>
    </submittedName>
</protein>
<dbReference type="Gene3D" id="3.20.20.80">
    <property type="entry name" value="Glycosidases"/>
    <property type="match status" value="1"/>
</dbReference>
<evidence type="ECO:0000259" key="3">
    <source>
        <dbReference type="SMART" id="SM00642"/>
    </source>
</evidence>
<feature type="domain" description="Glycosyl hydrolase family 13 catalytic" evidence="3">
    <location>
        <begin position="129"/>
        <end position="520"/>
    </location>
</feature>
<dbReference type="SUPFAM" id="SSF51445">
    <property type="entry name" value="(Trans)glycosidases"/>
    <property type="match status" value="1"/>
</dbReference>
<dbReference type="HOGENOM" id="CLU_006462_7_3_10"/>
<gene>
    <name evidence="4" type="ordered locus">IALB_1740</name>
</gene>
<dbReference type="KEGG" id="ial:IALB_1740"/>
<dbReference type="STRING" id="945713.IALB_1740"/>
<dbReference type="InterPro" id="IPR015171">
    <property type="entry name" value="Cyc-maltodext_N"/>
</dbReference>
<dbReference type="InterPro" id="IPR019492">
    <property type="entry name" value="Cyclo-malto-dextrinase_C"/>
</dbReference>
<keyword evidence="1" id="KW-0378">Hydrolase</keyword>
<evidence type="ECO:0000313" key="5">
    <source>
        <dbReference type="Proteomes" id="UP000007394"/>
    </source>
</evidence>
<dbReference type="Gene3D" id="2.60.40.10">
    <property type="entry name" value="Immunoglobulins"/>
    <property type="match status" value="1"/>
</dbReference>
<dbReference type="eggNOG" id="COG0366">
    <property type="taxonomic scope" value="Bacteria"/>
</dbReference>
<proteinExistence type="predicted"/>
<dbReference type="InterPro" id="IPR013783">
    <property type="entry name" value="Ig-like_fold"/>
</dbReference>
<dbReference type="PATRIC" id="fig|945713.3.peg.1743"/>
<name>I0AKE0_IGNAJ</name>
<dbReference type="InterPro" id="IPR013780">
    <property type="entry name" value="Glyco_hydro_b"/>
</dbReference>
<dbReference type="Pfam" id="PF00128">
    <property type="entry name" value="Alpha-amylase"/>
    <property type="match status" value="1"/>
</dbReference>
<dbReference type="EMBL" id="CP003418">
    <property type="protein sequence ID" value="AFH49447.1"/>
    <property type="molecule type" value="Genomic_DNA"/>
</dbReference>